<organism evidence="5 6">
    <name type="scientific">Oopsacas minuta</name>
    <dbReference type="NCBI Taxonomy" id="111878"/>
    <lineage>
        <taxon>Eukaryota</taxon>
        <taxon>Metazoa</taxon>
        <taxon>Porifera</taxon>
        <taxon>Hexactinellida</taxon>
        <taxon>Hexasterophora</taxon>
        <taxon>Lyssacinosida</taxon>
        <taxon>Leucopsacidae</taxon>
        <taxon>Oopsacas</taxon>
    </lineage>
</organism>
<dbReference type="GO" id="GO:0016020">
    <property type="term" value="C:membrane"/>
    <property type="evidence" value="ECO:0007669"/>
    <property type="project" value="TreeGrafter"/>
</dbReference>
<dbReference type="Gene3D" id="3.10.120.10">
    <property type="entry name" value="Cytochrome b5-like heme/steroid binding domain"/>
    <property type="match status" value="1"/>
</dbReference>
<dbReference type="InterPro" id="IPR050577">
    <property type="entry name" value="MAPR/NEUFC/NENF-like"/>
</dbReference>
<dbReference type="SUPFAM" id="SSF55856">
    <property type="entry name" value="Cytochrome b5-like heme/steroid binding domain"/>
    <property type="match status" value="1"/>
</dbReference>
<keyword evidence="3" id="KW-0472">Membrane</keyword>
<keyword evidence="6" id="KW-1185">Reference proteome</keyword>
<dbReference type="InterPro" id="IPR036400">
    <property type="entry name" value="Cyt_B5-like_heme/steroid_sf"/>
</dbReference>
<keyword evidence="3" id="KW-0812">Transmembrane</keyword>
<sequence length="304" mass="33912">MADTNITHRGMTSDFKALGDINPPKKQQKPPVENKQTSHLVYTTAKILIILIAAIIIYLLYTFNYFNTVTSPATLATSKVVKTKGPHYGSPTLTGRLYTREELAKHDSHGSPILLAIMGRVYDVTSGQAYHPDSSYPFFAGIDGTRAFATGEFNKEGLIDDITGLDHDSIRSIADWVNTYDEEYTFVGRLIGTYFDENGQPTQTLVNAEKLLKKANANKATIQRDKAKFPPCNGRFSQAEGQVIWCSTKSGGIERLWTGRPRKYFDPTIRTKRCACVRDSLMDSPLLELYEGCHPDAIECKISK</sequence>
<feature type="domain" description="Cytochrome b5 heme-binding" evidence="4">
    <location>
        <begin position="98"/>
        <end position="191"/>
    </location>
</feature>
<protein>
    <submittedName>
        <fullName evidence="5">Neuferricin-like</fullName>
    </submittedName>
</protein>
<accession>A0AAV7KGM5</accession>
<proteinExistence type="inferred from homology"/>
<name>A0AAV7KGM5_9METZ</name>
<dbReference type="InterPro" id="IPR001199">
    <property type="entry name" value="Cyt_B5-like_heme/steroid-bd"/>
</dbReference>
<evidence type="ECO:0000256" key="2">
    <source>
        <dbReference type="SAM" id="MobiDB-lite"/>
    </source>
</evidence>
<feature type="region of interest" description="Disordered" evidence="2">
    <location>
        <begin position="1"/>
        <end position="35"/>
    </location>
</feature>
<dbReference type="Proteomes" id="UP001165289">
    <property type="component" value="Unassembled WGS sequence"/>
</dbReference>
<dbReference type="GO" id="GO:0012505">
    <property type="term" value="C:endomembrane system"/>
    <property type="evidence" value="ECO:0007669"/>
    <property type="project" value="TreeGrafter"/>
</dbReference>
<dbReference type="Pfam" id="PF00173">
    <property type="entry name" value="Cyt-b5"/>
    <property type="match status" value="1"/>
</dbReference>
<gene>
    <name evidence="5" type="ORF">LOD99_14042</name>
</gene>
<comment type="caution">
    <text evidence="5">The sequence shown here is derived from an EMBL/GenBank/DDBJ whole genome shotgun (WGS) entry which is preliminary data.</text>
</comment>
<reference evidence="5 6" key="1">
    <citation type="journal article" date="2023" name="BMC Biol.">
        <title>The compact genome of the sponge Oopsacas minuta (Hexactinellida) is lacking key metazoan core genes.</title>
        <authorList>
            <person name="Santini S."/>
            <person name="Schenkelaars Q."/>
            <person name="Jourda C."/>
            <person name="Duchesne M."/>
            <person name="Belahbib H."/>
            <person name="Rocher C."/>
            <person name="Selva M."/>
            <person name="Riesgo A."/>
            <person name="Vervoort M."/>
            <person name="Leys S.P."/>
            <person name="Kodjabachian L."/>
            <person name="Le Bivic A."/>
            <person name="Borchiellini C."/>
            <person name="Claverie J.M."/>
            <person name="Renard E."/>
        </authorList>
    </citation>
    <scope>NUCLEOTIDE SEQUENCE [LARGE SCALE GENOMIC DNA]</scope>
    <source>
        <strain evidence="5">SPO-2</strain>
    </source>
</reference>
<evidence type="ECO:0000256" key="1">
    <source>
        <dbReference type="ARBA" id="ARBA00038357"/>
    </source>
</evidence>
<comment type="similarity">
    <text evidence="1">Belongs to the cytochrome b5 family. MAPR subfamily.</text>
</comment>
<keyword evidence="3" id="KW-1133">Transmembrane helix</keyword>
<evidence type="ECO:0000256" key="3">
    <source>
        <dbReference type="SAM" id="Phobius"/>
    </source>
</evidence>
<evidence type="ECO:0000313" key="6">
    <source>
        <dbReference type="Proteomes" id="UP001165289"/>
    </source>
</evidence>
<dbReference type="SMART" id="SM01117">
    <property type="entry name" value="Cyt-b5"/>
    <property type="match status" value="1"/>
</dbReference>
<evidence type="ECO:0000259" key="4">
    <source>
        <dbReference type="SMART" id="SM01117"/>
    </source>
</evidence>
<evidence type="ECO:0000313" key="5">
    <source>
        <dbReference type="EMBL" id="KAI6660457.1"/>
    </source>
</evidence>
<dbReference type="PANTHER" id="PTHR10281">
    <property type="entry name" value="MEMBRANE-ASSOCIATED PROGESTERONE RECEPTOR COMPONENT-RELATED"/>
    <property type="match status" value="1"/>
</dbReference>
<feature type="transmembrane region" description="Helical" evidence="3">
    <location>
        <begin position="40"/>
        <end position="61"/>
    </location>
</feature>
<dbReference type="AlphaFoldDB" id="A0AAV7KGM5"/>
<dbReference type="PANTHER" id="PTHR10281:SF4">
    <property type="entry name" value="NEUFERRICIN"/>
    <property type="match status" value="1"/>
</dbReference>
<dbReference type="EMBL" id="JAKMXF010000033">
    <property type="protein sequence ID" value="KAI6660457.1"/>
    <property type="molecule type" value="Genomic_DNA"/>
</dbReference>